<dbReference type="EMBL" id="NIVX01000076">
    <property type="protein sequence ID" value="OWQ73774.1"/>
    <property type="molecule type" value="Genomic_DNA"/>
</dbReference>
<accession>A0A246I5K7</accession>
<comment type="caution">
    <text evidence="2">The sequence shown here is derived from an EMBL/GenBank/DDBJ whole genome shotgun (WGS) entry which is preliminary data.</text>
</comment>
<reference evidence="2 3" key="1">
    <citation type="submission" date="2017-06" db="EMBL/GenBank/DDBJ databases">
        <authorList>
            <person name="Kim H.J."/>
            <person name="Triplett B.A."/>
        </authorList>
    </citation>
    <scope>NUCLEOTIDE SEQUENCE [LARGE SCALE GENOMIC DNA]</scope>
    <source>
        <strain evidence="2 3">594</strain>
    </source>
</reference>
<evidence type="ECO:0008006" key="4">
    <source>
        <dbReference type="Google" id="ProtNLM"/>
    </source>
</evidence>
<evidence type="ECO:0000313" key="2">
    <source>
        <dbReference type="EMBL" id="OWQ73774.1"/>
    </source>
</evidence>
<dbReference type="RefSeq" id="WP_088497095.1">
    <property type="nucleotide sequence ID" value="NZ_NIVX01000076.1"/>
</dbReference>
<gene>
    <name evidence="2" type="ORF">CEE63_11505</name>
</gene>
<sequence length="724" mass="75837">MATAGSIVIDLLMKTGSFVTDTQRAEKSMKSMERTAAGVSKGIVAGFTAIGSVIGGAIAAFASVDAAITGLSNAINAADRIDELSARFSISTETLSGWGYAAKMTGSDLEGLVGIIPKFSKNIADASKAGSDADKTFKALGISVKDQAGNLRSFEDLLPEVQNRFAGISNETTKTALAMQLFGKSGAEFLEFLSLGADGMRTMEERARSLGIVIDSDTAGAAAEFNDRLDDLRAATQGWFTQLASELLPTLTDLTTQLVDVAKEGGGVRDVAHGIASAFREIGKAAEIFGVVEDWLDRLRGGLVAVEKQGNAVIKLATGQYSGLFGSQGGGWDAFAKDYMAGTAYADKGWSAMQGGGAGIPEGARSGPRGRRTQATAEEIQATKDQTEQLRRAAEWEAKLQATWAEGEKKKSAAATQQDKQAKKLQDSYRSTNEQLERQIALFGDSSELSRVNYEIQSGGLKGIDAAAQSALRSSASLLDMLGNIDEAESIMGESAQKFADAFDGMFGIDDDTSSSVEQTFGQWSTYADQAARNMQDAFADFLFDPFSEGLGGMVQSFAKTLQKMAAQAAASQIFQMIGSWASSYSGTGSSWINAVGSAIGGMAGGRAGGGPVAAGSMYRVGEGGRPELFDQGGKTYLIPGDAGSVRPITAGMPASAIGGGGGITNNFNTTMNISSDGTSTTQQGDGSEDARRLNQFFTSKMNEWATQQSRPGGLFHQMRVSNG</sequence>
<dbReference type="AlphaFoldDB" id="A0A246I5K7"/>
<protein>
    <recommendedName>
        <fullName evidence="4">Phage tail tape measure protein</fullName>
    </recommendedName>
</protein>
<evidence type="ECO:0000256" key="1">
    <source>
        <dbReference type="SAM" id="MobiDB-lite"/>
    </source>
</evidence>
<name>A0A246I5K7_STEMA</name>
<dbReference type="Proteomes" id="UP000197090">
    <property type="component" value="Unassembled WGS sequence"/>
</dbReference>
<evidence type="ECO:0000313" key="3">
    <source>
        <dbReference type="Proteomes" id="UP000197090"/>
    </source>
</evidence>
<proteinExistence type="predicted"/>
<organism evidence="2 3">
    <name type="scientific">Stenotrophomonas maltophilia</name>
    <name type="common">Pseudomonas maltophilia</name>
    <name type="synonym">Xanthomonas maltophilia</name>
    <dbReference type="NCBI Taxonomy" id="40324"/>
    <lineage>
        <taxon>Bacteria</taxon>
        <taxon>Pseudomonadati</taxon>
        <taxon>Pseudomonadota</taxon>
        <taxon>Gammaproteobacteria</taxon>
        <taxon>Lysobacterales</taxon>
        <taxon>Lysobacteraceae</taxon>
        <taxon>Stenotrophomonas</taxon>
        <taxon>Stenotrophomonas maltophilia group</taxon>
    </lineage>
</organism>
<feature type="region of interest" description="Disordered" evidence="1">
    <location>
        <begin position="407"/>
        <end position="429"/>
    </location>
</feature>